<keyword evidence="3" id="KW-1185">Reference proteome</keyword>
<feature type="chain" id="PRO_5046299102" evidence="1">
    <location>
        <begin position="16"/>
        <end position="116"/>
    </location>
</feature>
<evidence type="ECO:0000313" key="2">
    <source>
        <dbReference type="EMBL" id="GJS77452.1"/>
    </source>
</evidence>
<dbReference type="EMBL" id="BQNB010010448">
    <property type="protein sequence ID" value="GJS77452.1"/>
    <property type="molecule type" value="Genomic_DNA"/>
</dbReference>
<organism evidence="2 3">
    <name type="scientific">Tanacetum coccineum</name>
    <dbReference type="NCBI Taxonomy" id="301880"/>
    <lineage>
        <taxon>Eukaryota</taxon>
        <taxon>Viridiplantae</taxon>
        <taxon>Streptophyta</taxon>
        <taxon>Embryophyta</taxon>
        <taxon>Tracheophyta</taxon>
        <taxon>Spermatophyta</taxon>
        <taxon>Magnoliopsida</taxon>
        <taxon>eudicotyledons</taxon>
        <taxon>Gunneridae</taxon>
        <taxon>Pentapetalae</taxon>
        <taxon>asterids</taxon>
        <taxon>campanulids</taxon>
        <taxon>Asterales</taxon>
        <taxon>Asteraceae</taxon>
        <taxon>Asteroideae</taxon>
        <taxon>Anthemideae</taxon>
        <taxon>Anthemidinae</taxon>
        <taxon>Tanacetum</taxon>
    </lineage>
</organism>
<keyword evidence="1" id="KW-0732">Signal</keyword>
<gene>
    <name evidence="2" type="ORF">Tco_0727333</name>
</gene>
<proteinExistence type="predicted"/>
<evidence type="ECO:0000313" key="3">
    <source>
        <dbReference type="Proteomes" id="UP001151760"/>
    </source>
</evidence>
<feature type="signal peptide" evidence="1">
    <location>
        <begin position="1"/>
        <end position="15"/>
    </location>
</feature>
<dbReference type="Proteomes" id="UP001151760">
    <property type="component" value="Unassembled WGS sequence"/>
</dbReference>
<reference evidence="2" key="2">
    <citation type="submission" date="2022-01" db="EMBL/GenBank/DDBJ databases">
        <authorList>
            <person name="Yamashiro T."/>
            <person name="Shiraishi A."/>
            <person name="Satake H."/>
            <person name="Nakayama K."/>
        </authorList>
    </citation>
    <scope>NUCLEOTIDE SEQUENCE</scope>
</reference>
<sequence>MREEVVTCKLYLGLAFTVLTLERVTIRCYEVGGGGGGGGGVVVGGVGVVCSDGVGRGVGGVDGGVVCEVKAPISVMIVRVPEKDRWCGTREVKGRILSKYAAVSSASTQYSGGRRA</sequence>
<name>A0ABQ4YKK2_9ASTR</name>
<reference evidence="2" key="1">
    <citation type="journal article" date="2022" name="Int. J. Mol. Sci.">
        <title>Draft Genome of Tanacetum Coccineum: Genomic Comparison of Closely Related Tanacetum-Family Plants.</title>
        <authorList>
            <person name="Yamashiro T."/>
            <person name="Shiraishi A."/>
            <person name="Nakayama K."/>
            <person name="Satake H."/>
        </authorList>
    </citation>
    <scope>NUCLEOTIDE SEQUENCE</scope>
</reference>
<accession>A0ABQ4YKK2</accession>
<evidence type="ECO:0000256" key="1">
    <source>
        <dbReference type="SAM" id="SignalP"/>
    </source>
</evidence>
<comment type="caution">
    <text evidence="2">The sequence shown here is derived from an EMBL/GenBank/DDBJ whole genome shotgun (WGS) entry which is preliminary data.</text>
</comment>
<protein>
    <submittedName>
        <fullName evidence="2">Uncharacterized protein</fullName>
    </submittedName>
</protein>